<evidence type="ECO:0000313" key="1">
    <source>
        <dbReference type="EMBL" id="KZT20316.1"/>
    </source>
</evidence>
<dbReference type="EMBL" id="KV425622">
    <property type="protein sequence ID" value="KZT20316.1"/>
    <property type="molecule type" value="Genomic_DNA"/>
</dbReference>
<dbReference type="Proteomes" id="UP000076761">
    <property type="component" value="Unassembled WGS sequence"/>
</dbReference>
<sequence length="134" mass="14725">MPLLKAPVMTILHHPVSTYIYRSAPVLSSNVPIKEEGAPDYNPHHFYPIHLGKVFEDSYEAITKLRYSTVWLARNLLRYIPHIYIFSLPSTLSNCPAATASLKTTTSPSKSAPPIPCIVLPPSASSPSPRTSAL</sequence>
<proteinExistence type="predicted"/>
<dbReference type="InParanoid" id="A0A165NZ75"/>
<reference evidence="1 2" key="1">
    <citation type="journal article" date="2016" name="Mol. Biol. Evol.">
        <title>Comparative Genomics of Early-Diverging Mushroom-Forming Fungi Provides Insights into the Origins of Lignocellulose Decay Capabilities.</title>
        <authorList>
            <person name="Nagy L.G."/>
            <person name="Riley R."/>
            <person name="Tritt A."/>
            <person name="Adam C."/>
            <person name="Daum C."/>
            <person name="Floudas D."/>
            <person name="Sun H."/>
            <person name="Yadav J.S."/>
            <person name="Pangilinan J."/>
            <person name="Larsson K.H."/>
            <person name="Matsuura K."/>
            <person name="Barry K."/>
            <person name="Labutti K."/>
            <person name="Kuo R."/>
            <person name="Ohm R.A."/>
            <person name="Bhattacharya S.S."/>
            <person name="Shirouzu T."/>
            <person name="Yoshinaga Y."/>
            <person name="Martin F.M."/>
            <person name="Grigoriev I.V."/>
            <person name="Hibbett D.S."/>
        </authorList>
    </citation>
    <scope>NUCLEOTIDE SEQUENCE [LARGE SCALE GENOMIC DNA]</scope>
    <source>
        <strain evidence="1 2">HHB14362 ss-1</strain>
    </source>
</reference>
<organism evidence="1 2">
    <name type="scientific">Neolentinus lepideus HHB14362 ss-1</name>
    <dbReference type="NCBI Taxonomy" id="1314782"/>
    <lineage>
        <taxon>Eukaryota</taxon>
        <taxon>Fungi</taxon>
        <taxon>Dikarya</taxon>
        <taxon>Basidiomycota</taxon>
        <taxon>Agaricomycotina</taxon>
        <taxon>Agaricomycetes</taxon>
        <taxon>Gloeophyllales</taxon>
        <taxon>Gloeophyllaceae</taxon>
        <taxon>Neolentinus</taxon>
    </lineage>
</organism>
<dbReference type="Gene3D" id="3.30.200.20">
    <property type="entry name" value="Phosphorylase Kinase, domain 1"/>
    <property type="match status" value="1"/>
</dbReference>
<name>A0A165NZ75_9AGAM</name>
<evidence type="ECO:0000313" key="2">
    <source>
        <dbReference type="Proteomes" id="UP000076761"/>
    </source>
</evidence>
<gene>
    <name evidence="1" type="ORF">NEOLEDRAFT_1182630</name>
</gene>
<dbReference type="OrthoDB" id="5979581at2759"/>
<keyword evidence="2" id="KW-1185">Reference proteome</keyword>
<accession>A0A165NZ75</accession>
<protein>
    <submittedName>
        <fullName evidence="1">Uncharacterized protein</fullName>
    </submittedName>
</protein>
<dbReference type="STRING" id="1314782.A0A165NZ75"/>
<dbReference type="AlphaFoldDB" id="A0A165NZ75"/>